<comment type="caution">
    <text evidence="1">The sequence shown here is derived from an EMBL/GenBank/DDBJ whole genome shotgun (WGS) entry which is preliminary data.</text>
</comment>
<proteinExistence type="predicted"/>
<gene>
    <name evidence="1" type="ORF">NC653_032038</name>
</gene>
<dbReference type="EMBL" id="JAQIZT010000014">
    <property type="protein sequence ID" value="KAJ6971403.1"/>
    <property type="molecule type" value="Genomic_DNA"/>
</dbReference>
<dbReference type="Proteomes" id="UP001164929">
    <property type="component" value="Chromosome 14"/>
</dbReference>
<name>A0AAD6LQK8_9ROSI</name>
<dbReference type="AlphaFoldDB" id="A0AAD6LQK8"/>
<evidence type="ECO:0000313" key="2">
    <source>
        <dbReference type="Proteomes" id="UP001164929"/>
    </source>
</evidence>
<reference evidence="1" key="1">
    <citation type="journal article" date="2023" name="Mol. Ecol. Resour.">
        <title>Chromosome-level genome assembly of a triploid poplar Populus alba 'Berolinensis'.</title>
        <authorList>
            <person name="Chen S."/>
            <person name="Yu Y."/>
            <person name="Wang X."/>
            <person name="Wang S."/>
            <person name="Zhang T."/>
            <person name="Zhou Y."/>
            <person name="He R."/>
            <person name="Meng N."/>
            <person name="Wang Y."/>
            <person name="Liu W."/>
            <person name="Liu Z."/>
            <person name="Liu J."/>
            <person name="Guo Q."/>
            <person name="Huang H."/>
            <person name="Sederoff R.R."/>
            <person name="Wang G."/>
            <person name="Qu G."/>
            <person name="Chen S."/>
        </authorList>
    </citation>
    <scope>NUCLEOTIDE SEQUENCE</scope>
    <source>
        <strain evidence="1">SC-2020</strain>
    </source>
</reference>
<protein>
    <submittedName>
        <fullName evidence="1">Uncharacterized protein</fullName>
    </submittedName>
</protein>
<keyword evidence="2" id="KW-1185">Reference proteome</keyword>
<organism evidence="1 2">
    <name type="scientific">Populus alba x Populus x berolinensis</name>
    <dbReference type="NCBI Taxonomy" id="444605"/>
    <lineage>
        <taxon>Eukaryota</taxon>
        <taxon>Viridiplantae</taxon>
        <taxon>Streptophyta</taxon>
        <taxon>Embryophyta</taxon>
        <taxon>Tracheophyta</taxon>
        <taxon>Spermatophyta</taxon>
        <taxon>Magnoliopsida</taxon>
        <taxon>eudicotyledons</taxon>
        <taxon>Gunneridae</taxon>
        <taxon>Pentapetalae</taxon>
        <taxon>rosids</taxon>
        <taxon>fabids</taxon>
        <taxon>Malpighiales</taxon>
        <taxon>Salicaceae</taxon>
        <taxon>Saliceae</taxon>
        <taxon>Populus</taxon>
    </lineage>
</organism>
<evidence type="ECO:0000313" key="1">
    <source>
        <dbReference type="EMBL" id="KAJ6971403.1"/>
    </source>
</evidence>
<accession>A0AAD6LQK8</accession>
<sequence length="95" mass="10771">MISFFLPRPTEQEHEPEAELNHQNLLFIIFLLLVPISFSSIPLPCPALKIAIGRSIIELESQYQNLLAAISFFLFQLQLESMRRSTSTLGGKLLV</sequence>